<dbReference type="InterPro" id="IPR039782">
    <property type="entry name" value="VPS13B"/>
</dbReference>
<feature type="region of interest" description="Disordered" evidence="2">
    <location>
        <begin position="572"/>
        <end position="593"/>
    </location>
</feature>
<keyword evidence="1" id="KW-0813">Transport</keyword>
<feature type="compositionally biased region" description="Low complexity" evidence="2">
    <location>
        <begin position="978"/>
        <end position="995"/>
    </location>
</feature>
<dbReference type="OMA" id="SFYMPRI"/>
<feature type="compositionally biased region" description="Basic and acidic residues" evidence="2">
    <location>
        <begin position="996"/>
        <end position="1010"/>
    </location>
</feature>
<dbReference type="RefSeq" id="XP_055871201.1">
    <property type="nucleotide sequence ID" value="XM_056015226.1"/>
</dbReference>
<feature type="compositionally biased region" description="Basic and acidic residues" evidence="2">
    <location>
        <begin position="2125"/>
        <end position="2138"/>
    </location>
</feature>
<feature type="region of interest" description="Disordered" evidence="2">
    <location>
        <begin position="3177"/>
        <end position="3206"/>
    </location>
</feature>
<accession>A0A9W2Z8F6</accession>
<dbReference type="Proteomes" id="UP001165740">
    <property type="component" value="Chromosome 17"/>
</dbReference>
<feature type="compositionally biased region" description="Polar residues" evidence="2">
    <location>
        <begin position="105"/>
        <end position="116"/>
    </location>
</feature>
<evidence type="ECO:0000256" key="2">
    <source>
        <dbReference type="SAM" id="MobiDB-lite"/>
    </source>
</evidence>
<evidence type="ECO:0000313" key="4">
    <source>
        <dbReference type="Proteomes" id="UP001165740"/>
    </source>
</evidence>
<feature type="region of interest" description="Disordered" evidence="2">
    <location>
        <begin position="961"/>
        <end position="1010"/>
    </location>
</feature>
<gene>
    <name evidence="5" type="primary">LOC106052085</name>
</gene>
<dbReference type="PANTHER" id="PTHR12517">
    <property type="entry name" value="VACUOLAR PROTEIN SORTING-ASSOCIATED PROTEIN 13B"/>
    <property type="match status" value="1"/>
</dbReference>
<evidence type="ECO:0000259" key="3">
    <source>
        <dbReference type="Pfam" id="PF12624"/>
    </source>
</evidence>
<feature type="compositionally biased region" description="Basic and acidic residues" evidence="2">
    <location>
        <begin position="582"/>
        <end position="593"/>
    </location>
</feature>
<reference evidence="5" key="1">
    <citation type="submission" date="2025-08" db="UniProtKB">
        <authorList>
            <consortium name="RefSeq"/>
        </authorList>
    </citation>
    <scope>IDENTIFICATION</scope>
</reference>
<feature type="domain" description="Chorein N-terminal" evidence="3">
    <location>
        <begin position="4"/>
        <end position="281"/>
    </location>
</feature>
<evidence type="ECO:0000256" key="1">
    <source>
        <dbReference type="ARBA" id="ARBA00022448"/>
    </source>
</evidence>
<proteinExistence type="predicted"/>
<protein>
    <submittedName>
        <fullName evidence="5">Intermembrane lipid transfer protein VPS13B-like isoform X1</fullName>
    </submittedName>
</protein>
<feature type="region of interest" description="Disordered" evidence="2">
    <location>
        <begin position="1928"/>
        <end position="1961"/>
    </location>
</feature>
<feature type="region of interest" description="Disordered" evidence="2">
    <location>
        <begin position="2125"/>
        <end position="2145"/>
    </location>
</feature>
<feature type="region of interest" description="Disordered" evidence="2">
    <location>
        <begin position="101"/>
        <end position="127"/>
    </location>
</feature>
<sequence>MFKLESYITPLLMGYLDKYVKLRQEDFQLSLWGGDAVLNNLDLRLDELEKVLQLPVMFQSGHIHELRLHVPWTKLGSEPVVITINTVECILKVRDTAYDGVSRSPLKSSQGKSPQAKSKRRSQPTEDLPPGYLQSIVNRIINNVTFIINNLILKFVEDDIVLSVNVKSAECYSVDKEWNSAFVDLTSDDLALRKVVNFADLTVCLDKTNASGHIESYQEPMAYRCAVSCRLVMEYDSVSSKLPSVTRFNVFCDTLNLSLTDTQLPMFIRFIELCIAMYYGSLDFPTSTAGSTTEDSSSVDQTVLDIEPKYDDKLEQTSDQGWASWAWSYVPQILPTEDEDMEGGEEQQGNKGRPSPLILCIGIYIHHGTIVFKLTEKSKDSSELPHRKMHFQPFLRLSIDGVGVEVLLQGLLFCSIQCGLTSLKLTTCGNCICDVADEKIARCNTLLSGGEELSNKIGLNYISNSLFDDVPRDTRHYIVDSDEHRQVYTEQYALQRFGAFWVDNLYSLENNDIRHGASSHSSETDNSDTVFLKEFSTLRFVFGHTHLNVSSTLYHRVSKFIHCATNHQYQPYGSSKQVATTPEERPKPSEDQVKSLEEFIPTTLLHMMFINPTVTILQAEHSYCDVAKKNYKYRQKKRDAKGTEEGHPNPPIPAIVLSTSRFDLQITKPMYPGRLVKLVTAIAGPSSNLLHHCHSHLQVKLFSFQAGLQRAKVDGTVSGTLTILSPCSFALYLRSLVLPKLWMNSSLPVKEWMYEVPNASVNINKASVLMCCRIVSTWLSSMYPQGYDPVLNDSLLDDLFPPSGESSHQSYPLLEIGLSGLEFKSCNSPLVSACVGSLSLLHVFLYSPGIAGKMSVIPILYGPNDTSKICNPELFKQPVLDKSELHCDCITATFQKPKHTGVSEAQALALVDCQGLCFWLDPGLISWFHYCPQPRPGHKTEQIAVTLDLSLAQMTSPLNAVSQASVHSTSSPSHPGISRQQTSTSQPPQGRSSSTTEEKDKEPKEPEKKTLGQTLAQYFPLLRMFHVQMELKPCAIFLPKTGVPNTESSSDILTIVHQARHAGRLSDTLVICLPSITVTSTMTKPMNVIQDVPVRSIQGSLIGEKLPWSVKVSNFCIYSLMSGRSDPLFLVHPVDVMSTLAVTCKYNPPTSEVISTMALCLHVDVGQPKLDITAAQLHLCATVSEMLQNVVSNTIKMTKDCTRQFVPNKDKTLLTPSFSHKKSVSSTQRIESIKSVDVTEHVTTDISEDFSHEGSPLHENIIDDHEEAGVKLTLWLQLMFPRLQFTLYGLCPFTQLESGLSVFMDHFDLSMDSQSVYSKAKVTLGSISIQHAVKSGGTWCWTDPDGIVLSFSHHLPSNLHLATNKTWISEASSLKQALHPENSSSRGDKKHGVLSVTFTRALCKNVKKRLRRANIELPPVNELESPMGLTSDGEYQSCNKLESMEMYYHQYLSEFCVKSEPFDIILRPEVILLITGLLNGMVKGEKKKLVHPPSVKLELPVQSNSNVAESTSVHNLPLIYADLGKIRLFLLKSDHDHTKDMYKASQNVGSEDGSSAWAAHSIDSKNPQDKVSACEETHGAECKPASNICCAMNHDFVVAQINSCLIQPHAENPLPRTAQQKDVFMYAVQAGWTHQPGSVIEDRQYQMDVRGISFSSGVWQELIYEMRQAALRKPSTNSMVQIPALDWNTFLMDSPSHERKEIQLLPFSTPFDFSLVVAPPISYIPQGDESDLNKKAWLICGLSTELNLTSDLDLYISTSQVKLISDIAGQISLCFVPKQDSIAAHPTLPPGITSSPLLVHSSKKEPLLGGGGFDSGVESDLSTLTFDKGAQRLGGLRQISQPVSVRTDEQKLSGLTKDEMGGTTNMLSLSTPLDILVTASRISCSVYTYKILEEKFTLEMPVFTDNQQTDYGPAGALGATRNRKEYNAKDNLEDILSGKPRRSSSSSTDKNDDVDTNNFDPGDDGTFNFMKSHAEDSLKRILPKGSVCIVPFVYLYVTQPHCLVSSHSEKEVKIEGSCYDVLIKGSSDKHITAVDELHTLPDCSDYNVHWMETRPGQVHPYTGIPPSLLTIRFSIQPSVPDTINVQLDRPLRFKLSRLAVEQTIAFIQQVTQMFASVETNKESWEIGNEGTDKEETHSKRQHNTSNGILTKVERVEVSTCQIVLVFEMSDTVGAVVSSEGLDLEVDLTREGTGNTPVSGHLQLKDLVLKTAYQKKWRSLLGPLTVSVDAGLSWIPSPGDLYLPQIFLGIETGVILVSFGQEHLFSLTELVKQLQDMMKNLMTEKKQKVVSSKQSQEAESLTKDFVQDRTHDDLRCGKFQFIDGSECSNLLPNAHEIVFSSGGVDTGENSCMTWCYSHPRVITAMHLIPVPFYLSASSQSLESSSHEETSTVPCVLQYWDEMNERFNDLIRFSLSENEPVTVDLPDPRRANKSMCISARMWRVVLLQFTQGEEEGLTKKSDAAVLPASLAACMCVDSAFLPSIIPTLQVTMSIPATYLQLCHHLDYNGSDTPGKLSLYSMSPDLAEQQVFAVLKIDKLTGTSSYVTGVEAEIKMKVSFVTSLDVLEYGYLKMDTVITPAALSLSLDINNTTSKKQEINCFLLCDKFRVEIGKSTVHTLNMAVLSWSSFNPQGSGSHLIFSHYIVCNNTASALRFGQAGTDENILLYSREMYGYSWRSCTVPQMLHLCMDKPAWKWTEPFSVDKEGSSVHSVTAREQSYVVIIKVTKLSNLQTQITVCGQLVVCNRLSQPISMRVSLGANSSKSKPSGQSQIQHYVIEPGEHLPALTSNEVMVNPVQFRLAGFSTSWSHEIFLSGERMKDNQMVKIPLPDSSAYFHVLCRVFCQHFYGMPQKLTATARMIMLTPLYVVRTHLPCPLYIHLNSPKHTQEMKVYSQGREFQLHCTGGDVTHEMAFRLGNDMMLSDPAIKLSTGLISQLTRSQLASVDIEKICEQRMDTIHSSWPYLTEESDNIDIDTMTQRFRLDQSRLASNATFEENLEPQPSIDLNIRLSEYIPGCDTLLVEVTPVFLVHNDTDLDIVIAGTEDRMWCIKSGHTMAPPLQKDKFKLAIKYQDMVSEQKVITMSNESQDYRRYNDEIGKVLFVDGYVHASFQIMFQDTQRCEMIFITLTSDIKHDIRVICVRERFALSNQTGMSLKVKLLALPLNPNPISMSETEAVTVVSHGKTKDAAENDAENGPSCGSSSSGSSHVPHPLLQWTTAVSRSEDSNDHISGSEEQEKTFVCYVSFSAVDKDVGSSSKPWVWSSPVRLVSSKDGHKATTSIPDVYRHPDQSGAEEWTPVTHAVCVVTQLVNGVTYVVVNNDHSPACVVENLCPFGLEFGQMCDKLIGNGAVIQEQVELVSDLPWLPPGGWAHYTPPVVNSDFLTRESIVIPKLHFRAIDVHLHGLPTIGPSDWSSATQITGNMDAFVRLPGFCDLKVMIQHIGMVTHLIVRPVSKAEITAKEIRSRIKDQSDVQQPKSKPSKMKKTGGTYSVEVTSMATELSKDAPSMFKLSNLYTFKKFSEKCNMHKGPQISLSLGLLCRSLTLVIQDELNEDSLSELMCLHLNDFFFACYSDAINFDDSGTKTSYIASAGSLQMDNQQYGAGAYDFPVTFLPQKQKDSEVKSSEPLDMGEVRSMQELHALLKCDSFLQFQLVTFSDSTWKQSVIESVDILMKPFSLYIDDTFVYRLVEELENFAPSKLGGSFREALSQKALHRKLPNVVRLNSYTLCHPIRIKQLTLQPIKMLLSVHASLKLFLASDHTPLNVGKFERSNVYSTLPRLSHVLTMHYASAAIFRAGIVVGSLEILGNPTGLVRSIGTGVSDLVTLPYSGLTRGPGAFLTGLSRGIGSLVRNVSAGMITSVTNFASSVSRNMDRLSFDTSHLARQEENRRNRPVGVSDGLKQGLTGFGLSLLGAVAGLADQPIQTLLSTGSPDDRRSSASSAATGFVAGMSKGLVGVFTKPIGGAAEFVSQTGQGILHGTGLGQLPTRLEKPNVRKRLDLPDGPFKYLVKNFSQLPTPELLLVAPAVTFDLMEAEVKVVLLLTPDVLVVVNCDEDAQLQALSISELDCKVDFVESGGRLVLQWVDQVYRSSALEQTRTSTKDRVAAFIDTQKISDLPTDGPHVTLEHLDLKTQSEEQDLTMPGHIVATVPSSSSLTDTKIPGLHPASISPQYEFELEPYWLDLFVTLFRLAKNRLQGKGFPV</sequence>
<dbReference type="GeneID" id="106052085"/>
<keyword evidence="4" id="KW-1185">Reference proteome</keyword>
<feature type="region of interest" description="Disordered" evidence="2">
    <location>
        <begin position="3464"/>
        <end position="3484"/>
    </location>
</feature>
<name>A0A9W2Z8F6_BIOGL</name>
<organism evidence="4 5">
    <name type="scientific">Biomphalaria glabrata</name>
    <name type="common">Bloodfluke planorb</name>
    <name type="synonym">Freshwater snail</name>
    <dbReference type="NCBI Taxonomy" id="6526"/>
    <lineage>
        <taxon>Eukaryota</taxon>
        <taxon>Metazoa</taxon>
        <taxon>Spiralia</taxon>
        <taxon>Lophotrochozoa</taxon>
        <taxon>Mollusca</taxon>
        <taxon>Gastropoda</taxon>
        <taxon>Heterobranchia</taxon>
        <taxon>Euthyneura</taxon>
        <taxon>Panpulmonata</taxon>
        <taxon>Hygrophila</taxon>
        <taxon>Lymnaeoidea</taxon>
        <taxon>Planorbidae</taxon>
        <taxon>Biomphalaria</taxon>
    </lineage>
</organism>
<dbReference type="Pfam" id="PF12624">
    <property type="entry name" value="VPS13_N"/>
    <property type="match status" value="1"/>
</dbReference>
<dbReference type="OrthoDB" id="445152at2759"/>
<dbReference type="InterPro" id="IPR026854">
    <property type="entry name" value="VPS13_N"/>
</dbReference>
<feature type="compositionally biased region" description="Low complexity" evidence="2">
    <location>
        <begin position="3193"/>
        <end position="3204"/>
    </location>
</feature>
<feature type="compositionally biased region" description="Polar residues" evidence="2">
    <location>
        <begin position="961"/>
        <end position="973"/>
    </location>
</feature>
<evidence type="ECO:0000313" key="5">
    <source>
        <dbReference type="RefSeq" id="XP_055871201.1"/>
    </source>
</evidence>
<dbReference type="PANTHER" id="PTHR12517:SF0">
    <property type="entry name" value="INTERMEMBRANE LIPID TRANSFER PROTEIN VPS13B"/>
    <property type="match status" value="1"/>
</dbReference>